<dbReference type="GO" id="GO:0160150">
    <property type="term" value="F:tRNA pseudouridine(13) synthase activity"/>
    <property type="evidence" value="ECO:0007669"/>
    <property type="project" value="UniProtKB-EC"/>
</dbReference>
<proteinExistence type="inferred from homology"/>
<dbReference type="GeneID" id="302580849"/>
<keyword evidence="2 4" id="KW-0819">tRNA processing</keyword>
<evidence type="ECO:0000256" key="4">
    <source>
        <dbReference type="HAMAP-Rule" id="MF_01082"/>
    </source>
</evidence>
<keyword evidence="3 4" id="KW-0413">Isomerase</keyword>
<dbReference type="InterPro" id="IPR020119">
    <property type="entry name" value="PsdUridine_synth_TruD_CS"/>
</dbReference>
<feature type="binding site" evidence="4">
    <location>
        <position position="130"/>
    </location>
    <ligand>
        <name>substrate</name>
    </ligand>
</feature>
<feature type="binding site" evidence="4">
    <location>
        <position position="330"/>
    </location>
    <ligand>
        <name>substrate</name>
    </ligand>
</feature>
<accession>A0AB39IWJ5</accession>
<dbReference type="GO" id="GO:0031119">
    <property type="term" value="P:tRNA pseudouridine synthesis"/>
    <property type="evidence" value="ECO:0007669"/>
    <property type="project" value="UniProtKB-UniRule"/>
</dbReference>
<dbReference type="EC" id="5.4.99.27" evidence="4"/>
<sequence>MVMVRESLFWLHGEPVATGALKASPDDFFVAEDLGFSADGDGEHVLVRLRKRECNTIFVAEALARFAGIPARSVSYAGLKDRHAVTEQWFCLHLPGKEDPEWSAFALDGCEILEAHRHRRKLRIGALRGNAFRLVLREISDRAEVETRLQQIAAGGVPNYFGSQRFGRDGNNLEQARRWANDEIRVKDRSKRSFYLSAVRSELFNQIASVRLATYGPTQVLVGDALQLTGRGSWFVVKPEELDDAQSRVNVGDVQITAALPGQGDPGVQALALSFEQQCLQEHTQLLSLLTRERVESARRAIMLYPQEMRWSWQDDATLELHFWLSAGCFATSVVRELLLPVQQEQQEQQENR</sequence>
<dbReference type="EMBL" id="CP162670">
    <property type="protein sequence ID" value="XDL25437.1"/>
    <property type="molecule type" value="Genomic_DNA"/>
</dbReference>
<dbReference type="PROSITE" id="PS50984">
    <property type="entry name" value="TRUD"/>
    <property type="match status" value="1"/>
</dbReference>
<dbReference type="RefSeq" id="WP_226092473.1">
    <property type="nucleotide sequence ID" value="NZ_CP162670.1"/>
</dbReference>
<dbReference type="InterPro" id="IPR020103">
    <property type="entry name" value="PsdUridine_synth_cat_dom_sf"/>
</dbReference>
<dbReference type="Pfam" id="PF01142">
    <property type="entry name" value="TruD"/>
    <property type="match status" value="2"/>
</dbReference>
<reference evidence="6" key="1">
    <citation type="submission" date="2024-07" db="EMBL/GenBank/DDBJ databases">
        <authorList>
            <person name="Pedron J."/>
        </authorList>
    </citation>
    <scope>NUCLEOTIDE SEQUENCE</scope>
    <source>
        <strain evidence="6">A003-S1-M15</strain>
    </source>
</reference>
<evidence type="ECO:0000259" key="5">
    <source>
        <dbReference type="PROSITE" id="PS50984"/>
    </source>
</evidence>
<comment type="function">
    <text evidence="4">Responsible for synthesis of pseudouridine from uracil-13 in transfer RNAs.</text>
</comment>
<dbReference type="Gene3D" id="3.30.2340.10">
    <property type="entry name" value="TruD, insertion domain"/>
    <property type="match status" value="1"/>
</dbReference>
<feature type="active site" description="Nucleophile" evidence="4">
    <location>
        <position position="81"/>
    </location>
</feature>
<protein>
    <recommendedName>
        <fullName evidence="4">tRNA pseudouridine synthase D</fullName>
        <ecNumber evidence="4">5.4.99.27</ecNumber>
    </recommendedName>
    <alternativeName>
        <fullName evidence="4">tRNA pseudouridine(13) synthase</fullName>
    </alternativeName>
    <alternativeName>
        <fullName evidence="4">tRNA pseudouridylate synthase D</fullName>
    </alternativeName>
    <alternativeName>
        <fullName evidence="4">tRNA-uridine isomerase D</fullName>
    </alternativeName>
</protein>
<dbReference type="InterPro" id="IPR001656">
    <property type="entry name" value="PsdUridine_synth_TruD"/>
</dbReference>
<dbReference type="CDD" id="cd02575">
    <property type="entry name" value="PseudoU_synth_EcTruD"/>
    <property type="match status" value="1"/>
</dbReference>
<dbReference type="PANTHER" id="PTHR47811:SF1">
    <property type="entry name" value="TRNA PSEUDOURIDINE SYNTHASE D"/>
    <property type="match status" value="1"/>
</dbReference>
<dbReference type="InterPro" id="IPR043165">
    <property type="entry name" value="TruD_insert_sf"/>
</dbReference>
<evidence type="ECO:0000313" key="6">
    <source>
        <dbReference type="EMBL" id="XDL25437.1"/>
    </source>
</evidence>
<dbReference type="PROSITE" id="PS01268">
    <property type="entry name" value="UPF0024"/>
    <property type="match status" value="1"/>
</dbReference>
<dbReference type="NCBIfam" id="TIGR00094">
    <property type="entry name" value="tRNA_TruD_broad"/>
    <property type="match status" value="1"/>
</dbReference>
<evidence type="ECO:0000256" key="3">
    <source>
        <dbReference type="ARBA" id="ARBA00023235"/>
    </source>
</evidence>
<dbReference type="Gene3D" id="3.30.2350.20">
    <property type="entry name" value="TruD, catalytic domain"/>
    <property type="match status" value="1"/>
</dbReference>
<evidence type="ECO:0000256" key="2">
    <source>
        <dbReference type="ARBA" id="ARBA00022694"/>
    </source>
</evidence>
<dbReference type="NCBIfam" id="NF002155">
    <property type="entry name" value="PRK00984.1-4"/>
    <property type="match status" value="1"/>
</dbReference>
<dbReference type="InterPro" id="IPR050170">
    <property type="entry name" value="TruD_pseudoU_synthase"/>
</dbReference>
<dbReference type="GO" id="GO:0005829">
    <property type="term" value="C:cytosol"/>
    <property type="evidence" value="ECO:0007669"/>
    <property type="project" value="TreeGrafter"/>
</dbReference>
<organism evidence="6">
    <name type="scientific">Dickeya oryzae</name>
    <dbReference type="NCBI Taxonomy" id="1240404"/>
    <lineage>
        <taxon>Bacteria</taxon>
        <taxon>Pseudomonadati</taxon>
        <taxon>Pseudomonadota</taxon>
        <taxon>Gammaproteobacteria</taxon>
        <taxon>Enterobacterales</taxon>
        <taxon>Pectobacteriaceae</taxon>
        <taxon>Dickeya</taxon>
    </lineage>
</organism>
<gene>
    <name evidence="4 6" type="primary">truD</name>
    <name evidence="6" type="ORF">LF929_004210</name>
</gene>
<dbReference type="AlphaFoldDB" id="A0AB39IWJ5"/>
<dbReference type="SUPFAM" id="SSF55120">
    <property type="entry name" value="Pseudouridine synthase"/>
    <property type="match status" value="1"/>
</dbReference>
<feature type="binding site" evidence="4">
    <location>
        <position position="28"/>
    </location>
    <ligand>
        <name>substrate</name>
    </ligand>
</feature>
<dbReference type="HAMAP" id="MF_01082">
    <property type="entry name" value="TruD"/>
    <property type="match status" value="1"/>
</dbReference>
<dbReference type="GO" id="GO:0003723">
    <property type="term" value="F:RNA binding"/>
    <property type="evidence" value="ECO:0007669"/>
    <property type="project" value="InterPro"/>
</dbReference>
<feature type="domain" description="TRUD" evidence="5">
    <location>
        <begin position="156"/>
        <end position="304"/>
    </location>
</feature>
<name>A0AB39IWJ5_9GAMM</name>
<dbReference type="InterPro" id="IPR042214">
    <property type="entry name" value="TruD_catalytic"/>
</dbReference>
<comment type="catalytic activity">
    <reaction evidence="4">
        <text>uridine(13) in tRNA = pseudouridine(13) in tRNA</text>
        <dbReference type="Rhea" id="RHEA:42540"/>
        <dbReference type="Rhea" id="RHEA-COMP:10105"/>
        <dbReference type="Rhea" id="RHEA-COMP:10106"/>
        <dbReference type="ChEBI" id="CHEBI:65314"/>
        <dbReference type="ChEBI" id="CHEBI:65315"/>
        <dbReference type="EC" id="5.4.99.27"/>
    </reaction>
</comment>
<dbReference type="InterPro" id="IPR011760">
    <property type="entry name" value="PsdUridine_synth_TruD_insert"/>
</dbReference>
<evidence type="ECO:0000256" key="1">
    <source>
        <dbReference type="ARBA" id="ARBA00007953"/>
    </source>
</evidence>
<dbReference type="FunFam" id="3.30.2350.20:FF:000001">
    <property type="entry name" value="tRNA pseudouridine synthase D"/>
    <property type="match status" value="1"/>
</dbReference>
<comment type="similarity">
    <text evidence="1 4">Belongs to the pseudouridine synthase TruD family.</text>
</comment>
<dbReference type="PANTHER" id="PTHR47811">
    <property type="entry name" value="TRNA PSEUDOURIDINE SYNTHASE D"/>
    <property type="match status" value="1"/>
</dbReference>